<dbReference type="Proteomes" id="UP000276133">
    <property type="component" value="Unassembled WGS sequence"/>
</dbReference>
<reference evidence="1 2" key="1">
    <citation type="journal article" date="2018" name="Sci. Rep.">
        <title>Genomic signatures of local adaptation to the degree of environmental predictability in rotifers.</title>
        <authorList>
            <person name="Franch-Gras L."/>
            <person name="Hahn C."/>
            <person name="Garcia-Roger E.M."/>
            <person name="Carmona M.J."/>
            <person name="Serra M."/>
            <person name="Gomez A."/>
        </authorList>
    </citation>
    <scope>NUCLEOTIDE SEQUENCE [LARGE SCALE GENOMIC DNA]</scope>
    <source>
        <strain evidence="1">HYR1</strain>
    </source>
</reference>
<gene>
    <name evidence="1" type="ORF">BpHYR1_028529</name>
</gene>
<dbReference type="AlphaFoldDB" id="A0A3M7PV86"/>
<keyword evidence="2" id="KW-1185">Reference proteome</keyword>
<protein>
    <submittedName>
        <fullName evidence="1">Uncharacterized protein</fullName>
    </submittedName>
</protein>
<accession>A0A3M7PV86</accession>
<organism evidence="1 2">
    <name type="scientific">Brachionus plicatilis</name>
    <name type="common">Marine rotifer</name>
    <name type="synonym">Brachionus muelleri</name>
    <dbReference type="NCBI Taxonomy" id="10195"/>
    <lineage>
        <taxon>Eukaryota</taxon>
        <taxon>Metazoa</taxon>
        <taxon>Spiralia</taxon>
        <taxon>Gnathifera</taxon>
        <taxon>Rotifera</taxon>
        <taxon>Eurotatoria</taxon>
        <taxon>Monogononta</taxon>
        <taxon>Pseudotrocha</taxon>
        <taxon>Ploima</taxon>
        <taxon>Brachionidae</taxon>
        <taxon>Brachionus</taxon>
    </lineage>
</organism>
<dbReference type="OrthoDB" id="10648864at2759"/>
<dbReference type="EMBL" id="REGN01008794">
    <property type="protein sequence ID" value="RNA02665.1"/>
    <property type="molecule type" value="Genomic_DNA"/>
</dbReference>
<comment type="caution">
    <text evidence="1">The sequence shown here is derived from an EMBL/GenBank/DDBJ whole genome shotgun (WGS) entry which is preliminary data.</text>
</comment>
<evidence type="ECO:0000313" key="2">
    <source>
        <dbReference type="Proteomes" id="UP000276133"/>
    </source>
</evidence>
<evidence type="ECO:0000313" key="1">
    <source>
        <dbReference type="EMBL" id="RNA02665.1"/>
    </source>
</evidence>
<name>A0A3M7PV86_BRAPC</name>
<proteinExistence type="predicted"/>
<sequence length="182" mass="21460">MKRTNSSSSNINTTSEEYQCLYCNPKWKTDFSDRLKAHYTRFHLDKIKNDPKKMKIEKNNECGIQFPNLFIQNNNLNLNPNLRSKFLIRSKSLGDLGSLNLNLDEIHVKKIETESSGTQTDFHSLFNQDVMNVTKEETIKSEKICQKNAKSSSDEKRLIYRNIKKSYNKPEQFDEFKRSKFY</sequence>